<feature type="compositionally biased region" description="Basic and acidic residues" evidence="2">
    <location>
        <begin position="1"/>
        <end position="12"/>
    </location>
</feature>
<reference evidence="3" key="2">
    <citation type="submission" date="2025-09" db="UniProtKB">
        <authorList>
            <consortium name="Ensembl"/>
        </authorList>
    </citation>
    <scope>IDENTIFICATION</scope>
</reference>
<reference evidence="3" key="1">
    <citation type="submission" date="2025-08" db="UniProtKB">
        <authorList>
            <consortium name="Ensembl"/>
        </authorList>
    </citation>
    <scope>IDENTIFICATION</scope>
</reference>
<dbReference type="PANTHER" id="PTHR44390:SF1">
    <property type="entry name" value="CENTROSOMAL PROTEIN OF 41 KDA"/>
    <property type="match status" value="1"/>
</dbReference>
<feature type="region of interest" description="Disordered" evidence="2">
    <location>
        <begin position="1"/>
        <end position="24"/>
    </location>
</feature>
<keyword evidence="4" id="KW-1185">Reference proteome</keyword>
<accession>A0A8C7XVW0</accession>
<dbReference type="GO" id="GO:0060271">
    <property type="term" value="P:cilium assembly"/>
    <property type="evidence" value="ECO:0007669"/>
    <property type="project" value="TreeGrafter"/>
</dbReference>
<sequence length="98" mass="11705">ESVKRHVSEPRSRQPRGKIPKNAKYDHVKTKLDTGCSMTKYMERLEEIRKNYRYRKDEIFKRIKLTTLAQLVSTNATFMFKMLKQTLETNFIFKCKGV</sequence>
<dbReference type="Ensembl" id="ENSOSIT00000019823.1">
    <property type="protein sequence ID" value="ENSOSIP00000018773.1"/>
    <property type="gene ID" value="ENSOSIG00000010158.1"/>
</dbReference>
<evidence type="ECO:0000313" key="3">
    <source>
        <dbReference type="Ensembl" id="ENSOSIP00000018773.1"/>
    </source>
</evidence>
<evidence type="ECO:0000256" key="2">
    <source>
        <dbReference type="SAM" id="MobiDB-lite"/>
    </source>
</evidence>
<dbReference type="AlphaFoldDB" id="A0A8C7XVW0"/>
<organism evidence="3 4">
    <name type="scientific">Oryzias sinensis</name>
    <name type="common">Chinese medaka</name>
    <dbReference type="NCBI Taxonomy" id="183150"/>
    <lineage>
        <taxon>Eukaryota</taxon>
        <taxon>Metazoa</taxon>
        <taxon>Chordata</taxon>
        <taxon>Craniata</taxon>
        <taxon>Vertebrata</taxon>
        <taxon>Euteleostomi</taxon>
        <taxon>Actinopterygii</taxon>
        <taxon>Neopterygii</taxon>
        <taxon>Teleostei</taxon>
        <taxon>Neoteleostei</taxon>
        <taxon>Acanthomorphata</taxon>
        <taxon>Ovalentaria</taxon>
        <taxon>Atherinomorphae</taxon>
        <taxon>Beloniformes</taxon>
        <taxon>Adrianichthyidae</taxon>
        <taxon>Oryziinae</taxon>
        <taxon>Oryzias</taxon>
    </lineage>
</organism>
<dbReference type="Proteomes" id="UP000694383">
    <property type="component" value="Unplaced"/>
</dbReference>
<evidence type="ECO:0000256" key="1">
    <source>
        <dbReference type="ARBA" id="ARBA00022490"/>
    </source>
</evidence>
<dbReference type="GeneTree" id="ENSGT00390000002222"/>
<protein>
    <submittedName>
        <fullName evidence="3">Uncharacterized protein</fullName>
    </submittedName>
</protein>
<proteinExistence type="predicted"/>
<dbReference type="GO" id="GO:0036064">
    <property type="term" value="C:ciliary basal body"/>
    <property type="evidence" value="ECO:0007669"/>
    <property type="project" value="TreeGrafter"/>
</dbReference>
<keyword evidence="1" id="KW-0963">Cytoplasm</keyword>
<name>A0A8C7XVW0_9TELE</name>
<dbReference type="InterPro" id="IPR051889">
    <property type="entry name" value="CEP41"/>
</dbReference>
<evidence type="ECO:0000313" key="4">
    <source>
        <dbReference type="Proteomes" id="UP000694383"/>
    </source>
</evidence>
<dbReference type="PANTHER" id="PTHR44390">
    <property type="entry name" value="CENTROSOMAL PROTEIN OF 41 KDA"/>
    <property type="match status" value="1"/>
</dbReference>